<dbReference type="RefSeq" id="XP_052133443.1">
    <property type="nucleotide sequence ID" value="XM_052277483.1"/>
</dbReference>
<dbReference type="AlphaFoldDB" id="A0A9C6XC89"/>
<dbReference type="InterPro" id="IPR013604">
    <property type="entry name" value="7TM_chemorcpt"/>
</dbReference>
<name>A0A9C6XC89_FRAOC</name>
<keyword evidence="3 6" id="KW-0812">Transmembrane</keyword>
<evidence type="ECO:0000256" key="3">
    <source>
        <dbReference type="ARBA" id="ARBA00022692"/>
    </source>
</evidence>
<proteinExistence type="predicted"/>
<dbReference type="KEGG" id="foc:127752353"/>
<gene>
    <name evidence="8" type="primary">LOC127752353</name>
</gene>
<dbReference type="GO" id="GO:0050909">
    <property type="term" value="P:sensory perception of taste"/>
    <property type="evidence" value="ECO:0007669"/>
    <property type="project" value="InterPro"/>
</dbReference>
<dbReference type="OrthoDB" id="10663803at2759"/>
<dbReference type="Pfam" id="PF08395">
    <property type="entry name" value="7tm_7"/>
    <property type="match status" value="1"/>
</dbReference>
<keyword evidence="7" id="KW-1185">Reference proteome</keyword>
<evidence type="ECO:0000313" key="7">
    <source>
        <dbReference type="Proteomes" id="UP000504606"/>
    </source>
</evidence>
<reference evidence="8" key="1">
    <citation type="submission" date="2025-08" db="UniProtKB">
        <authorList>
            <consortium name="RefSeq"/>
        </authorList>
    </citation>
    <scope>IDENTIFICATION</scope>
    <source>
        <tissue evidence="8">Whole organism</tissue>
    </source>
</reference>
<organism evidence="7 8">
    <name type="scientific">Frankliniella occidentalis</name>
    <name type="common">Western flower thrips</name>
    <name type="synonym">Euthrips occidentalis</name>
    <dbReference type="NCBI Taxonomy" id="133901"/>
    <lineage>
        <taxon>Eukaryota</taxon>
        <taxon>Metazoa</taxon>
        <taxon>Ecdysozoa</taxon>
        <taxon>Arthropoda</taxon>
        <taxon>Hexapoda</taxon>
        <taxon>Insecta</taxon>
        <taxon>Pterygota</taxon>
        <taxon>Neoptera</taxon>
        <taxon>Paraneoptera</taxon>
        <taxon>Thysanoptera</taxon>
        <taxon>Terebrantia</taxon>
        <taxon>Thripoidea</taxon>
        <taxon>Thripidae</taxon>
        <taxon>Frankliniella</taxon>
    </lineage>
</organism>
<evidence type="ECO:0000313" key="8">
    <source>
        <dbReference type="RefSeq" id="XP_052133443.1"/>
    </source>
</evidence>
<evidence type="ECO:0000256" key="4">
    <source>
        <dbReference type="ARBA" id="ARBA00022989"/>
    </source>
</evidence>
<keyword evidence="4 6" id="KW-1133">Transmembrane helix</keyword>
<evidence type="ECO:0000256" key="5">
    <source>
        <dbReference type="ARBA" id="ARBA00023136"/>
    </source>
</evidence>
<dbReference type="GeneID" id="127752353"/>
<sequence length="130" mass="14561">MAHAAMLGDLGEDFPFDVSDGVFLLFWGTVLIGKLIFICAIGEQMRSESSRISDALQAGITRYPDMDPSVKREIQWFICQTQRQEIRFGAFDLCYFDLTTMNRIIASGMTCIVVLVQFSAIAAHGRSQLK</sequence>
<feature type="transmembrane region" description="Helical" evidence="6">
    <location>
        <begin position="22"/>
        <end position="42"/>
    </location>
</feature>
<dbReference type="GO" id="GO:0005886">
    <property type="term" value="C:plasma membrane"/>
    <property type="evidence" value="ECO:0007669"/>
    <property type="project" value="UniProtKB-SubCell"/>
</dbReference>
<dbReference type="Proteomes" id="UP000504606">
    <property type="component" value="Unplaced"/>
</dbReference>
<evidence type="ECO:0000256" key="6">
    <source>
        <dbReference type="SAM" id="Phobius"/>
    </source>
</evidence>
<evidence type="ECO:0000256" key="1">
    <source>
        <dbReference type="ARBA" id="ARBA00004651"/>
    </source>
</evidence>
<keyword evidence="5 6" id="KW-0472">Membrane</keyword>
<feature type="transmembrane region" description="Helical" evidence="6">
    <location>
        <begin position="104"/>
        <end position="123"/>
    </location>
</feature>
<protein>
    <submittedName>
        <fullName evidence="8">Uncharacterized protein LOC127752353</fullName>
    </submittedName>
</protein>
<keyword evidence="2" id="KW-1003">Cell membrane</keyword>
<evidence type="ECO:0000256" key="2">
    <source>
        <dbReference type="ARBA" id="ARBA00022475"/>
    </source>
</evidence>
<comment type="subcellular location">
    <subcellularLocation>
        <location evidence="1">Cell membrane</location>
        <topology evidence="1">Multi-pass membrane protein</topology>
    </subcellularLocation>
</comment>
<accession>A0A9C6XC89</accession>